<keyword evidence="6" id="KW-0472">Membrane</keyword>
<dbReference type="InterPro" id="IPR003423">
    <property type="entry name" value="OMP_efflux"/>
</dbReference>
<dbReference type="InterPro" id="IPR051906">
    <property type="entry name" value="TolC-like"/>
</dbReference>
<dbReference type="Gene3D" id="1.20.1600.10">
    <property type="entry name" value="Outer membrane efflux proteins (OEP)"/>
    <property type="match status" value="1"/>
</dbReference>
<evidence type="ECO:0008006" key="13">
    <source>
        <dbReference type="Google" id="ProtNLM"/>
    </source>
</evidence>
<evidence type="ECO:0000256" key="7">
    <source>
        <dbReference type="ARBA" id="ARBA00023237"/>
    </source>
</evidence>
<dbReference type="NCBIfam" id="TIGR01844">
    <property type="entry name" value="type_I_sec_TolC"/>
    <property type="match status" value="1"/>
</dbReference>
<dbReference type="GO" id="GO:0015562">
    <property type="term" value="F:efflux transmembrane transporter activity"/>
    <property type="evidence" value="ECO:0007669"/>
    <property type="project" value="InterPro"/>
</dbReference>
<feature type="region of interest" description="Disordered" evidence="9">
    <location>
        <begin position="86"/>
        <end position="105"/>
    </location>
</feature>
<keyword evidence="5" id="KW-0812">Transmembrane</keyword>
<evidence type="ECO:0000256" key="5">
    <source>
        <dbReference type="ARBA" id="ARBA00022692"/>
    </source>
</evidence>
<evidence type="ECO:0000256" key="9">
    <source>
        <dbReference type="SAM" id="MobiDB-lite"/>
    </source>
</evidence>
<feature type="coiled-coil region" evidence="8">
    <location>
        <begin position="397"/>
        <end position="446"/>
    </location>
</feature>
<keyword evidence="4" id="KW-1134">Transmembrane beta strand</keyword>
<dbReference type="GO" id="GO:0015288">
    <property type="term" value="F:porin activity"/>
    <property type="evidence" value="ECO:0007669"/>
    <property type="project" value="TreeGrafter"/>
</dbReference>
<reference evidence="11 12" key="1">
    <citation type="submission" date="2014-01" db="EMBL/GenBank/DDBJ databases">
        <title>Genome sequence determination for a cystic fibrosis isolate, Inquilinus limosus.</title>
        <authorList>
            <person name="Pino M."/>
            <person name="Di Conza J."/>
            <person name="Gutkind G."/>
        </authorList>
    </citation>
    <scope>NUCLEOTIDE SEQUENCE [LARGE SCALE GENOMIC DNA]</scope>
    <source>
        <strain evidence="11 12">MP06</strain>
    </source>
</reference>
<dbReference type="GO" id="GO:0009279">
    <property type="term" value="C:cell outer membrane"/>
    <property type="evidence" value="ECO:0007669"/>
    <property type="project" value="UniProtKB-SubCell"/>
</dbReference>
<keyword evidence="7" id="KW-0998">Cell outer membrane</keyword>
<keyword evidence="3" id="KW-0813">Transport</keyword>
<comment type="similarity">
    <text evidence="2">Belongs to the outer membrane factor (OMF) (TC 1.B.17) family.</text>
</comment>
<comment type="subcellular location">
    <subcellularLocation>
        <location evidence="1">Cell outer membrane</location>
    </subcellularLocation>
</comment>
<dbReference type="Pfam" id="PF02321">
    <property type="entry name" value="OEP"/>
    <property type="match status" value="2"/>
</dbReference>
<evidence type="ECO:0000313" key="12">
    <source>
        <dbReference type="Proteomes" id="UP000029995"/>
    </source>
</evidence>
<dbReference type="PANTHER" id="PTHR30026:SF22">
    <property type="entry name" value="OUTER MEMBRANE EFFLUX PROTEIN"/>
    <property type="match status" value="1"/>
</dbReference>
<proteinExistence type="inferred from homology"/>
<evidence type="ECO:0000313" key="11">
    <source>
        <dbReference type="EMBL" id="KGM34498.1"/>
    </source>
</evidence>
<dbReference type="Proteomes" id="UP000029995">
    <property type="component" value="Unassembled WGS sequence"/>
</dbReference>
<keyword evidence="8" id="KW-0175">Coiled coil</keyword>
<dbReference type="SUPFAM" id="SSF56954">
    <property type="entry name" value="Outer membrane efflux proteins (OEP)"/>
    <property type="match status" value="1"/>
</dbReference>
<accession>A0A0A0D9G4</accession>
<name>A0A0A0D9G4_9PROT</name>
<dbReference type="PANTHER" id="PTHR30026">
    <property type="entry name" value="OUTER MEMBRANE PROTEIN TOLC"/>
    <property type="match status" value="1"/>
</dbReference>
<evidence type="ECO:0000256" key="3">
    <source>
        <dbReference type="ARBA" id="ARBA00022448"/>
    </source>
</evidence>
<feature type="signal peptide" evidence="10">
    <location>
        <begin position="1"/>
        <end position="27"/>
    </location>
</feature>
<evidence type="ECO:0000256" key="8">
    <source>
        <dbReference type="SAM" id="Coils"/>
    </source>
</evidence>
<dbReference type="OrthoDB" id="9789368at2"/>
<evidence type="ECO:0000256" key="6">
    <source>
        <dbReference type="ARBA" id="ARBA00023136"/>
    </source>
</evidence>
<dbReference type="InterPro" id="IPR010130">
    <property type="entry name" value="T1SS_OMP_TolC"/>
</dbReference>
<organism evidence="11 12">
    <name type="scientific">Inquilinus limosus MP06</name>
    <dbReference type="NCBI Taxonomy" id="1398085"/>
    <lineage>
        <taxon>Bacteria</taxon>
        <taxon>Pseudomonadati</taxon>
        <taxon>Pseudomonadota</taxon>
        <taxon>Alphaproteobacteria</taxon>
        <taxon>Rhodospirillales</taxon>
        <taxon>Rhodospirillaceae</taxon>
        <taxon>Inquilinus</taxon>
    </lineage>
</organism>
<evidence type="ECO:0000256" key="4">
    <source>
        <dbReference type="ARBA" id="ARBA00022452"/>
    </source>
</evidence>
<gene>
    <name evidence="11" type="ORF">P409_09785</name>
</gene>
<dbReference type="EMBL" id="JANX01000088">
    <property type="protein sequence ID" value="KGM34498.1"/>
    <property type="molecule type" value="Genomic_DNA"/>
</dbReference>
<evidence type="ECO:0000256" key="1">
    <source>
        <dbReference type="ARBA" id="ARBA00004442"/>
    </source>
</evidence>
<evidence type="ECO:0000256" key="10">
    <source>
        <dbReference type="SAM" id="SignalP"/>
    </source>
</evidence>
<keyword evidence="10" id="KW-0732">Signal</keyword>
<sequence length="495" mass="52806">MTRFGRFGLSTAVLSAVLMLGTASASAQTMAEALASAYATNPDLAADIAQLKATNEGIAQALSGYRPEISASASIGSTFSNTQTDGVAGGSALRSSNGGRDSRWHEVNPATLGITVTQNIYNGGRTQAAVNRAENTIMATRAVVQTTEQTVLLDAATAYADVVQAQSALDVRRNNETVLRRQLQATQDRFNVGEVTRTDVSQAEASLASAVAGRIEAEGTLRAARATFERVIGQPPGTLETPAVPVGLPSSMQDAIQKAQANYPGIVAALFTERAAADNIDLQFGALLPSIDVQARLQRQYSTVSHPTTRYETSPGFVGELLGPQQASFGAQSRVDSAAIVAQVTIPLYSQGNQESLVRQARYTHGQRRIEIESQRRQAIQAAVQSWQALVTARAAIKSFQAAVKAEQLAVEGLQQEAQVGSRTVLDVLQEQQNLLNAELSLVQARRNEVVAGYQLRNAVGSLTAQDMGLAVKVYDPEPDYQKTRARWFGTSVDE</sequence>
<protein>
    <recommendedName>
        <fullName evidence="13">Type I secretion protein TolC</fullName>
    </recommendedName>
</protein>
<dbReference type="AlphaFoldDB" id="A0A0A0D9G4"/>
<dbReference type="RefSeq" id="WP_034834888.1">
    <property type="nucleotide sequence ID" value="NZ_JANX01000088.1"/>
</dbReference>
<evidence type="ECO:0000256" key="2">
    <source>
        <dbReference type="ARBA" id="ARBA00007613"/>
    </source>
</evidence>
<feature type="chain" id="PRO_5001968308" description="Type I secretion protein TolC" evidence="10">
    <location>
        <begin position="28"/>
        <end position="495"/>
    </location>
</feature>
<comment type="caution">
    <text evidence="11">The sequence shown here is derived from an EMBL/GenBank/DDBJ whole genome shotgun (WGS) entry which is preliminary data.</text>
</comment>
<dbReference type="GO" id="GO:1990281">
    <property type="term" value="C:efflux pump complex"/>
    <property type="evidence" value="ECO:0007669"/>
    <property type="project" value="TreeGrafter"/>
</dbReference>